<gene>
    <name evidence="1" type="ORF">AK812_SmicGene43138</name>
</gene>
<sequence>MYGRRSRGLSRAISLMRTALVSPPSTISLNTSSTMFLASAAPVLFSPFAHRLLRILMQPPMSTFAYHLDGHPQARYLAQFVQAVAHKHLATRELDPQEYLAEAEQFLNERTLGDIVGNCFYPAALKAAIARFCWTLHDSVQPPPRALLSAPLLIFLDTTEAGEDDPYPLGSFPCTKCQAVAAKGMLFSLKCKAPQSDDTTKVTKKFFENKGLRMRLLATAAAGSRKPVENLISADFRQLNARAKKRGQMSAEATVIRDAKDRVIRAKKLNHTSVAERWENDDVFQRRMMQEGRIREDMYRFDCIARACLPDRGRSEVLVSVQ</sequence>
<dbReference type="AlphaFoldDB" id="A0A1Q9C1T4"/>
<proteinExistence type="predicted"/>
<evidence type="ECO:0000313" key="2">
    <source>
        <dbReference type="Proteomes" id="UP000186817"/>
    </source>
</evidence>
<organism evidence="1 2">
    <name type="scientific">Symbiodinium microadriaticum</name>
    <name type="common">Dinoflagellate</name>
    <name type="synonym">Zooxanthella microadriatica</name>
    <dbReference type="NCBI Taxonomy" id="2951"/>
    <lineage>
        <taxon>Eukaryota</taxon>
        <taxon>Sar</taxon>
        <taxon>Alveolata</taxon>
        <taxon>Dinophyceae</taxon>
        <taxon>Suessiales</taxon>
        <taxon>Symbiodiniaceae</taxon>
        <taxon>Symbiodinium</taxon>
    </lineage>
</organism>
<evidence type="ECO:0000313" key="1">
    <source>
        <dbReference type="EMBL" id="OLP76872.1"/>
    </source>
</evidence>
<accession>A0A1Q9C1T4</accession>
<comment type="caution">
    <text evidence="1">The sequence shown here is derived from an EMBL/GenBank/DDBJ whole genome shotgun (WGS) entry which is preliminary data.</text>
</comment>
<dbReference type="OrthoDB" id="437486at2759"/>
<dbReference type="EMBL" id="LSRX01001895">
    <property type="protein sequence ID" value="OLP76872.1"/>
    <property type="molecule type" value="Genomic_DNA"/>
</dbReference>
<name>A0A1Q9C1T4_SYMMI</name>
<reference evidence="1 2" key="1">
    <citation type="submission" date="2016-02" db="EMBL/GenBank/DDBJ databases">
        <title>Genome analysis of coral dinoflagellate symbionts highlights evolutionary adaptations to a symbiotic lifestyle.</title>
        <authorList>
            <person name="Aranda M."/>
            <person name="Li Y."/>
            <person name="Liew Y.J."/>
            <person name="Baumgarten S."/>
            <person name="Simakov O."/>
            <person name="Wilson M."/>
            <person name="Piel J."/>
            <person name="Ashoor H."/>
            <person name="Bougouffa S."/>
            <person name="Bajic V.B."/>
            <person name="Ryu T."/>
            <person name="Ravasi T."/>
            <person name="Bayer T."/>
            <person name="Micklem G."/>
            <person name="Kim H."/>
            <person name="Bhak J."/>
            <person name="Lajeunesse T.C."/>
            <person name="Voolstra C.R."/>
        </authorList>
    </citation>
    <scope>NUCLEOTIDE SEQUENCE [LARGE SCALE GENOMIC DNA]</scope>
    <source>
        <strain evidence="1 2">CCMP2467</strain>
    </source>
</reference>
<keyword evidence="2" id="KW-1185">Reference proteome</keyword>
<dbReference type="Proteomes" id="UP000186817">
    <property type="component" value="Unassembled WGS sequence"/>
</dbReference>
<protein>
    <submittedName>
        <fullName evidence="1">Uncharacterized protein</fullName>
    </submittedName>
</protein>